<dbReference type="InterPro" id="IPR006642">
    <property type="entry name" value="Rad18_UBZ4"/>
</dbReference>
<dbReference type="Pfam" id="PF01363">
    <property type="entry name" value="FYVE"/>
    <property type="match status" value="1"/>
</dbReference>
<name>A0A642VDI5_9ASCO</name>
<keyword evidence="9" id="KW-1185">Reference proteome</keyword>
<keyword evidence="1" id="KW-0479">Metal-binding</keyword>
<gene>
    <name evidence="8" type="ORF">TRICI_000394</name>
</gene>
<sequence length="531" mass="61304">MEPTRVFGNARTAAAQEEVEETNLMCPICEETMVTLLQLNRHLDDVHSEVEKVDNEPLKSWFLKKVEKAKQLQTVTSVFQTKLDLFDQDDSDSQNSSTMTHSRTPSLTDEFVTRKHWQKHGDRCSDLLCDKLLNGRNGSVNCRQCGKLFCSEHTMYKMKLSRRAKHDPSVNGIWCRVCETCFKSRQGYSDNSGTFRTLTDEFNKLRQEKLDVRQLEVNRLEKRMSKLVTLLEPYCDDSGLLNYPRIQKRKQLERSVANWQDDNDVVACPICQNRFGYSLRKHHCRACGKVVCASHSTECSKDVQLSVLDEKLNKGMAHVPLQSDISVRICRDCKDIVFSKQNFQAELNSPKPQVLKYFETLERIRKSIELVFPKFQAMLVSINDSPSHEDIQEAASIRKKLMDLFYQYDSVARKLISCPVNNESEKRLRHQFHAMSSSFLQEHMLPLKTVPKVLKHEQPNSRSSSPSLDESTINSLREQQTVLNEQRSVLQDMIASAKSKRRYDEIQPLEQSLSEIVSEVSRIQSKLDNID</sequence>
<comment type="caution">
    <text evidence="8">The sequence shown here is derived from an EMBL/GenBank/DDBJ whole genome shotgun (WGS) entry which is preliminary data.</text>
</comment>
<evidence type="ECO:0000256" key="1">
    <source>
        <dbReference type="ARBA" id="ARBA00022723"/>
    </source>
</evidence>
<dbReference type="CDD" id="cd15737">
    <property type="entry name" value="FYVE2_Vac1p_like"/>
    <property type="match status" value="1"/>
</dbReference>
<reference evidence="8" key="1">
    <citation type="journal article" date="2019" name="G3 (Bethesda)">
        <title>Genome Assemblies of Two Rare Opportunistic Yeast Pathogens: Diutina rugosa (syn. Candida rugosa) and Trichomonascus ciferrii (syn. Candida ciferrii).</title>
        <authorList>
            <person name="Mixao V."/>
            <person name="Saus E."/>
            <person name="Hansen A.P."/>
            <person name="Lass-Florl C."/>
            <person name="Gabaldon T."/>
        </authorList>
    </citation>
    <scope>NUCLEOTIDE SEQUENCE</scope>
    <source>
        <strain evidence="8">CBS 4856</strain>
    </source>
</reference>
<evidence type="ECO:0000259" key="7">
    <source>
        <dbReference type="PROSITE" id="PS50178"/>
    </source>
</evidence>
<keyword evidence="4" id="KW-0862">Zinc</keyword>
<dbReference type="VEuPathDB" id="FungiDB:TRICI_000394"/>
<dbReference type="InterPro" id="IPR017455">
    <property type="entry name" value="Znf_FYVE-rel"/>
</dbReference>
<keyword evidence="3 6" id="KW-0863">Zinc-finger</keyword>
<evidence type="ECO:0000256" key="3">
    <source>
        <dbReference type="ARBA" id="ARBA00022771"/>
    </source>
</evidence>
<evidence type="ECO:0000256" key="4">
    <source>
        <dbReference type="ARBA" id="ARBA00022833"/>
    </source>
</evidence>
<evidence type="ECO:0000256" key="5">
    <source>
        <dbReference type="ARBA" id="ARBA00023204"/>
    </source>
</evidence>
<dbReference type="CDD" id="cd15761">
    <property type="entry name" value="FYVE1_Vac1p_like"/>
    <property type="match status" value="1"/>
</dbReference>
<dbReference type="InterPro" id="IPR013087">
    <property type="entry name" value="Znf_C2H2_type"/>
</dbReference>
<evidence type="ECO:0000313" key="8">
    <source>
        <dbReference type="EMBL" id="KAA8917445.1"/>
    </source>
</evidence>
<evidence type="ECO:0000256" key="2">
    <source>
        <dbReference type="ARBA" id="ARBA00022763"/>
    </source>
</evidence>
<keyword evidence="5" id="KW-0234">DNA repair</keyword>
<proteinExistence type="predicted"/>
<dbReference type="SMART" id="SM00064">
    <property type="entry name" value="FYVE"/>
    <property type="match status" value="2"/>
</dbReference>
<dbReference type="Gene3D" id="3.30.40.10">
    <property type="entry name" value="Zinc/RING finger domain, C3HC4 (zinc finger)"/>
    <property type="match status" value="2"/>
</dbReference>
<protein>
    <recommendedName>
        <fullName evidence="7">FYVE-type domain-containing protein</fullName>
    </recommendedName>
</protein>
<dbReference type="PROSITE" id="PS50178">
    <property type="entry name" value="ZF_FYVE"/>
    <property type="match status" value="1"/>
</dbReference>
<feature type="domain" description="FYVE-type" evidence="7">
    <location>
        <begin position="262"/>
        <end position="338"/>
    </location>
</feature>
<dbReference type="GO" id="GO:0008270">
    <property type="term" value="F:zinc ion binding"/>
    <property type="evidence" value="ECO:0007669"/>
    <property type="project" value="UniProtKB-KW"/>
</dbReference>
<dbReference type="SUPFAM" id="SSF57903">
    <property type="entry name" value="FYVE/PHD zinc finger"/>
    <property type="match status" value="2"/>
</dbReference>
<dbReference type="SMART" id="SM00734">
    <property type="entry name" value="ZnF_Rad18"/>
    <property type="match status" value="2"/>
</dbReference>
<evidence type="ECO:0000313" key="9">
    <source>
        <dbReference type="Proteomes" id="UP000761534"/>
    </source>
</evidence>
<dbReference type="InterPro" id="IPR000306">
    <property type="entry name" value="Znf_FYVE"/>
</dbReference>
<dbReference type="GO" id="GO:0006281">
    <property type="term" value="P:DNA repair"/>
    <property type="evidence" value="ECO:0007669"/>
    <property type="project" value="UniProtKB-KW"/>
</dbReference>
<dbReference type="InterPro" id="IPR036531">
    <property type="entry name" value="Rbsn_Rab-bd_sf"/>
</dbReference>
<dbReference type="GO" id="GO:0003677">
    <property type="term" value="F:DNA binding"/>
    <property type="evidence" value="ECO:0007669"/>
    <property type="project" value="InterPro"/>
</dbReference>
<dbReference type="GO" id="GO:0032266">
    <property type="term" value="F:phosphatidylinositol-3-phosphate binding"/>
    <property type="evidence" value="ECO:0007669"/>
    <property type="project" value="UniProtKB-ARBA"/>
</dbReference>
<dbReference type="AlphaFoldDB" id="A0A642VDI5"/>
<dbReference type="SUPFAM" id="SSF140125">
    <property type="entry name" value="Rabenosyn-5 Rab-binding domain-like"/>
    <property type="match status" value="1"/>
</dbReference>
<dbReference type="EMBL" id="SWFS01000034">
    <property type="protein sequence ID" value="KAA8917445.1"/>
    <property type="molecule type" value="Genomic_DNA"/>
</dbReference>
<dbReference type="InterPro" id="IPR021565">
    <property type="entry name" value="Rbsn_Rab-bd"/>
</dbReference>
<dbReference type="InterPro" id="IPR013083">
    <property type="entry name" value="Znf_RING/FYVE/PHD"/>
</dbReference>
<evidence type="ECO:0000256" key="6">
    <source>
        <dbReference type="PROSITE-ProRule" id="PRU00091"/>
    </source>
</evidence>
<dbReference type="PROSITE" id="PS00028">
    <property type="entry name" value="ZINC_FINGER_C2H2_1"/>
    <property type="match status" value="1"/>
</dbReference>
<dbReference type="OrthoDB" id="166134at2759"/>
<dbReference type="Pfam" id="PF11464">
    <property type="entry name" value="Rbsn"/>
    <property type="match status" value="1"/>
</dbReference>
<organism evidence="8 9">
    <name type="scientific">Trichomonascus ciferrii</name>
    <dbReference type="NCBI Taxonomy" id="44093"/>
    <lineage>
        <taxon>Eukaryota</taxon>
        <taxon>Fungi</taxon>
        <taxon>Dikarya</taxon>
        <taxon>Ascomycota</taxon>
        <taxon>Saccharomycotina</taxon>
        <taxon>Dipodascomycetes</taxon>
        <taxon>Dipodascales</taxon>
        <taxon>Trichomonascaceae</taxon>
        <taxon>Trichomonascus</taxon>
        <taxon>Trichomonascus ciferrii complex</taxon>
    </lineage>
</organism>
<keyword evidence="2" id="KW-0227">DNA damage</keyword>
<dbReference type="Proteomes" id="UP000761534">
    <property type="component" value="Unassembled WGS sequence"/>
</dbReference>
<dbReference type="PANTHER" id="PTHR23164">
    <property type="entry name" value="EARLY ENDOSOME ANTIGEN 1"/>
    <property type="match status" value="1"/>
</dbReference>
<accession>A0A642VDI5</accession>
<dbReference type="Gene3D" id="4.10.860.20">
    <property type="entry name" value="Rabenosyn, Rab binding domain"/>
    <property type="match status" value="1"/>
</dbReference>
<dbReference type="InterPro" id="IPR011011">
    <property type="entry name" value="Znf_FYVE_PHD"/>
</dbReference>